<dbReference type="Proteomes" id="UP000604381">
    <property type="component" value="Unassembled WGS sequence"/>
</dbReference>
<dbReference type="GO" id="GO:0006412">
    <property type="term" value="P:translation"/>
    <property type="evidence" value="ECO:0007669"/>
    <property type="project" value="UniProtKB-UniRule"/>
</dbReference>
<gene>
    <name evidence="5" type="primary">rplY</name>
    <name evidence="5" type="synonym">ctc</name>
    <name evidence="9" type="ORF">ISN26_06995</name>
</gene>
<dbReference type="GO" id="GO:0003735">
    <property type="term" value="F:structural constituent of ribosome"/>
    <property type="evidence" value="ECO:0007669"/>
    <property type="project" value="InterPro"/>
</dbReference>
<organism evidence="9 10">
    <name type="scientific">Candidatus Amphirhobacter heronislandensis</name>
    <dbReference type="NCBI Taxonomy" id="1732024"/>
    <lineage>
        <taxon>Bacteria</taxon>
        <taxon>Pseudomonadati</taxon>
        <taxon>Pseudomonadota</taxon>
        <taxon>Gammaproteobacteria</taxon>
        <taxon>Candidatus Tethybacterales</taxon>
        <taxon>Candidatus Tethybacteraceae</taxon>
        <taxon>Candidatus Amphirhobacter</taxon>
    </lineage>
</organism>
<dbReference type="PANTHER" id="PTHR33284">
    <property type="entry name" value="RIBOSOMAL PROTEIN L25/GLN-TRNA SYNTHETASE, ANTI-CODON-BINDING DOMAIN-CONTAINING PROTEIN"/>
    <property type="match status" value="1"/>
</dbReference>
<evidence type="ECO:0000256" key="3">
    <source>
        <dbReference type="ARBA" id="ARBA00022980"/>
    </source>
</evidence>
<dbReference type="NCBIfam" id="NF004130">
    <property type="entry name" value="PRK05618.1-5"/>
    <property type="match status" value="1"/>
</dbReference>
<dbReference type="InterPro" id="IPR020057">
    <property type="entry name" value="Ribosomal_bL25_b-dom"/>
</dbReference>
<comment type="function">
    <text evidence="5">This is one of the proteins that binds to the 5S RNA in the ribosome where it forms part of the central protuberance.</text>
</comment>
<reference evidence="9" key="1">
    <citation type="submission" date="2020-10" db="EMBL/GenBank/DDBJ databases">
        <title>An improved Amphimedon queenslandica hologenome assembly reveals how three proteobacterial symbionts can extend the metabolic phenotypic of their marine sponge host.</title>
        <authorList>
            <person name="Degnan B."/>
            <person name="Degnan S."/>
            <person name="Xiang X."/>
        </authorList>
    </citation>
    <scope>NUCLEOTIDE SEQUENCE</scope>
    <source>
        <strain evidence="9">AqS2</strain>
    </source>
</reference>
<dbReference type="PANTHER" id="PTHR33284:SF1">
    <property type="entry name" value="RIBOSOMAL PROTEIN L25_GLN-TRNA SYNTHETASE, ANTI-CODON-BINDING DOMAIN-CONTAINING PROTEIN"/>
    <property type="match status" value="1"/>
</dbReference>
<dbReference type="InterPro" id="IPR029751">
    <property type="entry name" value="Ribosomal_L25_dom"/>
</dbReference>
<comment type="subunit">
    <text evidence="5">Part of the 50S ribosomal subunit; part of the 5S rRNA/L5/L18/L25 subcomplex. Contacts the 5S rRNA. Binds to the 5S rRNA independently of L5 and L18.</text>
</comment>
<feature type="domain" description="Large ribosomal subunit protein bL25 beta" evidence="8">
    <location>
        <begin position="99"/>
        <end position="188"/>
    </location>
</feature>
<name>A0A930UID6_9GAMM</name>
<evidence type="ECO:0000259" key="7">
    <source>
        <dbReference type="Pfam" id="PF01386"/>
    </source>
</evidence>
<dbReference type="Gene3D" id="2.170.120.20">
    <property type="entry name" value="Ribosomal protein L25, beta domain"/>
    <property type="match status" value="1"/>
</dbReference>
<comment type="similarity">
    <text evidence="5">Belongs to the bacterial ribosomal protein bL25 family. CTC subfamily.</text>
</comment>
<dbReference type="NCBIfam" id="NF004128">
    <property type="entry name" value="PRK05618.1-2"/>
    <property type="match status" value="1"/>
</dbReference>
<dbReference type="SUPFAM" id="SSF50715">
    <property type="entry name" value="Ribosomal protein L25-like"/>
    <property type="match status" value="1"/>
</dbReference>
<keyword evidence="1 5" id="KW-0699">rRNA-binding</keyword>
<dbReference type="Gene3D" id="2.40.240.10">
    <property type="entry name" value="Ribosomal Protein L25, Chain P"/>
    <property type="match status" value="1"/>
</dbReference>
<dbReference type="InterPro" id="IPR020930">
    <property type="entry name" value="Ribosomal_uL5_bac-type"/>
</dbReference>
<dbReference type="CDD" id="cd00495">
    <property type="entry name" value="Ribosomal_L25_TL5_CTC"/>
    <property type="match status" value="1"/>
</dbReference>
<dbReference type="InterPro" id="IPR020056">
    <property type="entry name" value="Rbsml_bL25/Gln-tRNA_synth_N"/>
</dbReference>
<dbReference type="Pfam" id="PF01386">
    <property type="entry name" value="Ribosomal_L25p"/>
    <property type="match status" value="1"/>
</dbReference>
<dbReference type="GO" id="GO:0022625">
    <property type="term" value="C:cytosolic large ribosomal subunit"/>
    <property type="evidence" value="ECO:0007669"/>
    <property type="project" value="TreeGrafter"/>
</dbReference>
<protein>
    <recommendedName>
        <fullName evidence="5">Large ribosomal subunit protein bL25</fullName>
    </recommendedName>
    <alternativeName>
        <fullName evidence="5">General stress protein CTC</fullName>
    </alternativeName>
</protein>
<keyword evidence="4 5" id="KW-0687">Ribonucleoprotein</keyword>
<comment type="caution">
    <text evidence="9">The sequence shown here is derived from an EMBL/GenBank/DDBJ whole genome shotgun (WGS) entry which is preliminary data.</text>
</comment>
<evidence type="ECO:0000313" key="10">
    <source>
        <dbReference type="Proteomes" id="UP000604381"/>
    </source>
</evidence>
<evidence type="ECO:0000256" key="1">
    <source>
        <dbReference type="ARBA" id="ARBA00022730"/>
    </source>
</evidence>
<feature type="compositionally biased region" description="Low complexity" evidence="6">
    <location>
        <begin position="194"/>
        <end position="214"/>
    </location>
</feature>
<evidence type="ECO:0000259" key="8">
    <source>
        <dbReference type="Pfam" id="PF14693"/>
    </source>
</evidence>
<proteinExistence type="inferred from homology"/>
<evidence type="ECO:0000256" key="4">
    <source>
        <dbReference type="ARBA" id="ARBA00023274"/>
    </source>
</evidence>
<keyword evidence="2 5" id="KW-0694">RNA-binding</keyword>
<feature type="domain" description="Large ribosomal subunit protein bL25 L25" evidence="7">
    <location>
        <begin position="7"/>
        <end position="91"/>
    </location>
</feature>
<accession>A0A930UID6</accession>
<keyword evidence="10" id="KW-1185">Reference proteome</keyword>
<evidence type="ECO:0000256" key="5">
    <source>
        <dbReference type="HAMAP-Rule" id="MF_01334"/>
    </source>
</evidence>
<dbReference type="EMBL" id="JADHEI010000052">
    <property type="protein sequence ID" value="MBF2735799.1"/>
    <property type="molecule type" value="Genomic_DNA"/>
</dbReference>
<dbReference type="GO" id="GO:0008097">
    <property type="term" value="F:5S rRNA binding"/>
    <property type="evidence" value="ECO:0007669"/>
    <property type="project" value="InterPro"/>
</dbReference>
<dbReference type="HAMAP" id="MF_01334">
    <property type="entry name" value="Ribosomal_bL25_CTC"/>
    <property type="match status" value="1"/>
</dbReference>
<keyword evidence="3 5" id="KW-0689">Ribosomal protein</keyword>
<evidence type="ECO:0000256" key="6">
    <source>
        <dbReference type="SAM" id="MobiDB-lite"/>
    </source>
</evidence>
<dbReference type="NCBIfam" id="TIGR00731">
    <property type="entry name" value="bL25_bact_ctc"/>
    <property type="match status" value="1"/>
</dbReference>
<dbReference type="InterPro" id="IPR001021">
    <property type="entry name" value="Ribosomal_bL25_long"/>
</dbReference>
<evidence type="ECO:0000313" key="9">
    <source>
        <dbReference type="EMBL" id="MBF2735799.1"/>
    </source>
</evidence>
<dbReference type="Pfam" id="PF14693">
    <property type="entry name" value="Ribosomal_TL5_C"/>
    <property type="match status" value="1"/>
</dbReference>
<dbReference type="InterPro" id="IPR011035">
    <property type="entry name" value="Ribosomal_bL25/Gln-tRNA_synth"/>
</dbReference>
<sequence length="220" mass="23002">MEHSVAATARPAKGGAAARRLRRAGQVPGIVYGEGEPRMIALDEAVLTRQLSQESFHSSILSLELDGAKVPVLLRDFQSHPVNDAVLHVDFQAVAADSKVSMTVPLHFVNADTAPGVKLSHGIFSVIEDSVGVHCLPKDLPENIEVDVGHLEINHSVHLSEVKIPAGVTFDALIRGEDPSIATVLAPKAEAEEQPAAAAAAEEGAAEAAPAAAEGAEDKK</sequence>
<dbReference type="AlphaFoldDB" id="A0A930UID6"/>
<evidence type="ECO:0000256" key="2">
    <source>
        <dbReference type="ARBA" id="ARBA00022884"/>
    </source>
</evidence>
<dbReference type="InterPro" id="IPR037121">
    <property type="entry name" value="Ribosomal_bL25_C"/>
</dbReference>
<feature type="region of interest" description="Disordered" evidence="6">
    <location>
        <begin position="188"/>
        <end position="220"/>
    </location>
</feature>